<feature type="transmembrane region" description="Helical" evidence="5">
    <location>
        <begin position="267"/>
        <end position="284"/>
    </location>
</feature>
<gene>
    <name evidence="6" type="ORF">EV132_102477</name>
</gene>
<keyword evidence="3 5" id="KW-1133">Transmembrane helix</keyword>
<comment type="caution">
    <text evidence="6">The sequence shown here is derived from an EMBL/GenBank/DDBJ whole genome shotgun (WGS) entry which is preliminary data.</text>
</comment>
<keyword evidence="2 5" id="KW-0812">Transmembrane</keyword>
<evidence type="ECO:0000256" key="4">
    <source>
        <dbReference type="ARBA" id="ARBA00023136"/>
    </source>
</evidence>
<feature type="transmembrane region" description="Helical" evidence="5">
    <location>
        <begin position="115"/>
        <end position="135"/>
    </location>
</feature>
<dbReference type="Proteomes" id="UP000294576">
    <property type="component" value="Unassembled WGS sequence"/>
</dbReference>
<protein>
    <recommendedName>
        <fullName evidence="5">Probable membrane transporter protein</fullName>
    </recommendedName>
</protein>
<keyword evidence="5" id="KW-1003">Cell membrane</keyword>
<dbReference type="Pfam" id="PF01925">
    <property type="entry name" value="TauE"/>
    <property type="match status" value="1"/>
</dbReference>
<comment type="subcellular location">
    <subcellularLocation>
        <location evidence="5">Cell membrane</location>
        <topology evidence="5">Multi-pass membrane protein</topology>
    </subcellularLocation>
    <subcellularLocation>
        <location evidence="1">Membrane</location>
        <topology evidence="1">Multi-pass membrane protein</topology>
    </subcellularLocation>
</comment>
<feature type="transmembrane region" description="Helical" evidence="5">
    <location>
        <begin position="217"/>
        <end position="236"/>
    </location>
</feature>
<evidence type="ECO:0000313" key="6">
    <source>
        <dbReference type="EMBL" id="TCU19246.1"/>
    </source>
</evidence>
<dbReference type="PANTHER" id="PTHR43701">
    <property type="entry name" value="MEMBRANE TRANSPORTER PROTEIN MJ0441-RELATED"/>
    <property type="match status" value="1"/>
</dbReference>
<accession>A0A4R3QLQ8</accession>
<keyword evidence="4 5" id="KW-0472">Membrane</keyword>
<name>A0A4R3QLQ8_RHISU</name>
<dbReference type="InterPro" id="IPR002781">
    <property type="entry name" value="TM_pro_TauE-like"/>
</dbReference>
<sequence length="285" mass="29577">MMITKGLIARDLGLKQGSSNTAEGTFLARHVLIGEAAGSGTFMTLDFIFFVLVGFCAQIVDGALGMAFGVLSTTSLLALGVPVANASAMTHVAEIFTTAASGASHVYHRNVDWKLVVRLAPAGMIGGAVGAYILANVDGKAIEPFVSAYLIAVGLIILFKAFQPRWPRDVKDWIVPPVGLGGGVLDAIGGGGWGPIVTSTLVGRGHDPKKVIGSTSLTEFAVTAIISLTFMLTLGWSELSSAIGLIVGGVIAAPLGALLVRRLPVKLLMITVSLVIISTTAMRFF</sequence>
<dbReference type="GO" id="GO:0005886">
    <property type="term" value="C:plasma membrane"/>
    <property type="evidence" value="ECO:0007669"/>
    <property type="project" value="UniProtKB-SubCell"/>
</dbReference>
<comment type="similarity">
    <text evidence="5">Belongs to the 4-toluene sulfonate uptake permease (TSUP) (TC 2.A.102) family.</text>
</comment>
<evidence type="ECO:0000256" key="5">
    <source>
        <dbReference type="RuleBase" id="RU363041"/>
    </source>
</evidence>
<organism evidence="6 7">
    <name type="scientific">Rhizobium sullae</name>
    <name type="common">Rhizobium hedysari</name>
    <dbReference type="NCBI Taxonomy" id="50338"/>
    <lineage>
        <taxon>Bacteria</taxon>
        <taxon>Pseudomonadati</taxon>
        <taxon>Pseudomonadota</taxon>
        <taxon>Alphaproteobacteria</taxon>
        <taxon>Hyphomicrobiales</taxon>
        <taxon>Rhizobiaceae</taxon>
        <taxon>Rhizobium/Agrobacterium group</taxon>
        <taxon>Rhizobium</taxon>
    </lineage>
</organism>
<dbReference type="InterPro" id="IPR051598">
    <property type="entry name" value="TSUP/Inactive_protease-like"/>
</dbReference>
<proteinExistence type="inferred from homology"/>
<evidence type="ECO:0000256" key="3">
    <source>
        <dbReference type="ARBA" id="ARBA00022989"/>
    </source>
</evidence>
<evidence type="ECO:0000313" key="7">
    <source>
        <dbReference type="Proteomes" id="UP000294576"/>
    </source>
</evidence>
<feature type="transmembrane region" description="Helical" evidence="5">
    <location>
        <begin position="141"/>
        <end position="162"/>
    </location>
</feature>
<feature type="transmembrane region" description="Helical" evidence="5">
    <location>
        <begin position="242"/>
        <end position="260"/>
    </location>
</feature>
<evidence type="ECO:0000256" key="1">
    <source>
        <dbReference type="ARBA" id="ARBA00004141"/>
    </source>
</evidence>
<dbReference type="EMBL" id="SMBH01000002">
    <property type="protein sequence ID" value="TCU19246.1"/>
    <property type="molecule type" value="Genomic_DNA"/>
</dbReference>
<dbReference type="PANTHER" id="PTHR43701:SF12">
    <property type="entry name" value="MEMBRANE TRANSPORTER PROTEIN YTNM-RELATED"/>
    <property type="match status" value="1"/>
</dbReference>
<evidence type="ECO:0000256" key="2">
    <source>
        <dbReference type="ARBA" id="ARBA00022692"/>
    </source>
</evidence>
<dbReference type="AlphaFoldDB" id="A0A4R3QLQ8"/>
<reference evidence="6 7" key="1">
    <citation type="submission" date="2019-03" db="EMBL/GenBank/DDBJ databases">
        <title>Genomic Encyclopedia of Type Strains, Phase IV (KMG-V): Genome sequencing to study the core and pangenomes of soil and plant-associated prokaryotes.</title>
        <authorList>
            <person name="Whitman W."/>
        </authorList>
    </citation>
    <scope>NUCLEOTIDE SEQUENCE [LARGE SCALE GENOMIC DNA]</scope>
    <source>
        <strain evidence="6 7">Hc14</strain>
    </source>
</reference>